<name>A0ACB6R0C4_9PLEO</name>
<protein>
    <submittedName>
        <fullName evidence="1">Uncharacterized protein</fullName>
    </submittedName>
</protein>
<reference evidence="1" key="1">
    <citation type="journal article" date="2020" name="Stud. Mycol.">
        <title>101 Dothideomycetes genomes: a test case for predicting lifestyles and emergence of pathogens.</title>
        <authorList>
            <person name="Haridas S."/>
            <person name="Albert R."/>
            <person name="Binder M."/>
            <person name="Bloem J."/>
            <person name="Labutti K."/>
            <person name="Salamov A."/>
            <person name="Andreopoulos B."/>
            <person name="Baker S."/>
            <person name="Barry K."/>
            <person name="Bills G."/>
            <person name="Bluhm B."/>
            <person name="Cannon C."/>
            <person name="Castanera R."/>
            <person name="Culley D."/>
            <person name="Daum C."/>
            <person name="Ezra D."/>
            <person name="Gonzalez J."/>
            <person name="Henrissat B."/>
            <person name="Kuo A."/>
            <person name="Liang C."/>
            <person name="Lipzen A."/>
            <person name="Lutzoni F."/>
            <person name="Magnuson J."/>
            <person name="Mondo S."/>
            <person name="Nolan M."/>
            <person name="Ohm R."/>
            <person name="Pangilinan J."/>
            <person name="Park H.-J."/>
            <person name="Ramirez L."/>
            <person name="Alfaro M."/>
            <person name="Sun H."/>
            <person name="Tritt A."/>
            <person name="Yoshinaga Y."/>
            <person name="Zwiers L.-H."/>
            <person name="Turgeon B."/>
            <person name="Goodwin S."/>
            <person name="Spatafora J."/>
            <person name="Crous P."/>
            <person name="Grigoriev I."/>
        </authorList>
    </citation>
    <scope>NUCLEOTIDE SEQUENCE</scope>
    <source>
        <strain evidence="1">ATCC 200398</strain>
    </source>
</reference>
<gene>
    <name evidence="1" type="ORF">BDR25DRAFT_392895</name>
</gene>
<dbReference type="EMBL" id="MU003502">
    <property type="protein sequence ID" value="KAF2472545.1"/>
    <property type="molecule type" value="Genomic_DNA"/>
</dbReference>
<evidence type="ECO:0000313" key="2">
    <source>
        <dbReference type="Proteomes" id="UP000799755"/>
    </source>
</evidence>
<comment type="caution">
    <text evidence="1">The sequence shown here is derived from an EMBL/GenBank/DDBJ whole genome shotgun (WGS) entry which is preliminary data.</text>
</comment>
<proteinExistence type="predicted"/>
<organism evidence="1 2">
    <name type="scientific">Lindgomyces ingoldianus</name>
    <dbReference type="NCBI Taxonomy" id="673940"/>
    <lineage>
        <taxon>Eukaryota</taxon>
        <taxon>Fungi</taxon>
        <taxon>Dikarya</taxon>
        <taxon>Ascomycota</taxon>
        <taxon>Pezizomycotina</taxon>
        <taxon>Dothideomycetes</taxon>
        <taxon>Pleosporomycetidae</taxon>
        <taxon>Pleosporales</taxon>
        <taxon>Lindgomycetaceae</taxon>
        <taxon>Lindgomyces</taxon>
    </lineage>
</organism>
<dbReference type="Proteomes" id="UP000799755">
    <property type="component" value="Unassembled WGS sequence"/>
</dbReference>
<sequence length="392" mass="43193">MPSCCRGVTPRVIFTYHLIPLLLFQPTPIPESNCSNMSPSSSKRTLSATCLCQNSTLTFTVSATSLPLPTHFCHCSICRHTHGTLSTIHAPIPTPVVNFTTLTAYASSSRVVRYFCSTCGAHMLDRATEMEQEDGDGGEGQWYVAASLVDAEEVTWNLHSHMNLASTLDGGMSIWLEEINGKKLGKWKGSIQAQWIETGDWVPAASTTIASMKGPKDDDRLYAHCHCRGVEFYISRPGPNSFDHLPQSLTPKDKTKWYASSDVCTSCRLCSSSFLTSWMFTSTASLRLPDGSPYKHVFGTTKVYESSPGVMRTFCGKCGALVVYACVERSQMVDIGVGLLDTESGARAEDWLEWRTHKVSFEEDAVWKGAVEALKEGLRRWGEGEGQEKVTV</sequence>
<evidence type="ECO:0000313" key="1">
    <source>
        <dbReference type="EMBL" id="KAF2472545.1"/>
    </source>
</evidence>
<keyword evidence="2" id="KW-1185">Reference proteome</keyword>
<accession>A0ACB6R0C4</accession>